<dbReference type="AlphaFoldDB" id="A0AAU9CW00"/>
<dbReference type="Gene3D" id="3.40.50.620">
    <property type="entry name" value="HUPs"/>
    <property type="match status" value="2"/>
</dbReference>
<dbReference type="SUPFAM" id="SSF52402">
    <property type="entry name" value="Adenine nucleotide alpha hydrolases-like"/>
    <property type="match status" value="2"/>
</dbReference>
<organism evidence="3 4">
    <name type="scientific">Fulvitalea axinellae</name>
    <dbReference type="NCBI Taxonomy" id="1182444"/>
    <lineage>
        <taxon>Bacteria</taxon>
        <taxon>Pseudomonadati</taxon>
        <taxon>Bacteroidota</taxon>
        <taxon>Cytophagia</taxon>
        <taxon>Cytophagales</taxon>
        <taxon>Persicobacteraceae</taxon>
        <taxon>Fulvitalea</taxon>
    </lineage>
</organism>
<proteinExistence type="inferred from homology"/>
<protein>
    <recommendedName>
        <fullName evidence="2">UspA domain-containing protein</fullName>
    </recommendedName>
</protein>
<evidence type="ECO:0000313" key="3">
    <source>
        <dbReference type="EMBL" id="BDD09592.1"/>
    </source>
</evidence>
<sequence>MSLEIKKIMIALDLSDMDQQLFEYALILSENIKLDHIYLVHIVKSFDDLDESEKEGDPSLPVDEGMKRLISEKVPAELSKRAEIHIEIHEGPTIKSLLRWSKFKDVDLLVIGHKQDKYHEDYLPAQVANFSKCSVTLVPEVFPKELRRILIPVDFSEHAGFAVKASLFVSKHKEENPEIKLINIYEVPSGYHTIGKSFDEFANIIRTQHEKEFEDFVKKNDFEKEELKCEYILDQKGNIAQAIADYAQENEVDVIVIGAKGRTHLASMLIGSVAKKLIQISSRLPVVVIKQKEDEYNLIDGLWDI</sequence>
<dbReference type="KEGG" id="fax:FUAX_20240"/>
<keyword evidence="4" id="KW-1185">Reference proteome</keyword>
<evidence type="ECO:0000256" key="1">
    <source>
        <dbReference type="ARBA" id="ARBA00008791"/>
    </source>
</evidence>
<dbReference type="CDD" id="cd00293">
    <property type="entry name" value="USP-like"/>
    <property type="match status" value="2"/>
</dbReference>
<dbReference type="PANTHER" id="PTHR46268">
    <property type="entry name" value="STRESS RESPONSE PROTEIN NHAX"/>
    <property type="match status" value="1"/>
</dbReference>
<dbReference type="EMBL" id="AP025314">
    <property type="protein sequence ID" value="BDD09592.1"/>
    <property type="molecule type" value="Genomic_DNA"/>
</dbReference>
<dbReference type="PANTHER" id="PTHR46268:SF6">
    <property type="entry name" value="UNIVERSAL STRESS PROTEIN UP12"/>
    <property type="match status" value="1"/>
</dbReference>
<gene>
    <name evidence="3" type="ORF">FUAX_20240</name>
</gene>
<evidence type="ECO:0000259" key="2">
    <source>
        <dbReference type="Pfam" id="PF00582"/>
    </source>
</evidence>
<dbReference type="Pfam" id="PF00582">
    <property type="entry name" value="Usp"/>
    <property type="match status" value="2"/>
</dbReference>
<dbReference type="InterPro" id="IPR014729">
    <property type="entry name" value="Rossmann-like_a/b/a_fold"/>
</dbReference>
<dbReference type="InterPro" id="IPR006016">
    <property type="entry name" value="UspA"/>
</dbReference>
<reference evidence="3 4" key="1">
    <citation type="submission" date="2021-12" db="EMBL/GenBank/DDBJ databases">
        <title>Genome sequencing of bacteria with rrn-lacking chromosome and rrn-plasmid.</title>
        <authorList>
            <person name="Anda M."/>
            <person name="Iwasaki W."/>
        </authorList>
    </citation>
    <scope>NUCLEOTIDE SEQUENCE [LARGE SCALE GENOMIC DNA]</scope>
    <source>
        <strain evidence="3 4">DSM 100852</strain>
    </source>
</reference>
<dbReference type="RefSeq" id="WP_338391188.1">
    <property type="nucleotide sequence ID" value="NZ_AP025314.1"/>
</dbReference>
<dbReference type="Proteomes" id="UP001348817">
    <property type="component" value="Chromosome"/>
</dbReference>
<feature type="domain" description="UspA" evidence="2">
    <location>
        <begin position="147"/>
        <end position="290"/>
    </location>
</feature>
<dbReference type="PRINTS" id="PR01438">
    <property type="entry name" value="UNVRSLSTRESS"/>
</dbReference>
<evidence type="ECO:0000313" key="4">
    <source>
        <dbReference type="Proteomes" id="UP001348817"/>
    </source>
</evidence>
<comment type="similarity">
    <text evidence="1">Belongs to the universal stress protein A family.</text>
</comment>
<accession>A0AAU9CW00</accession>
<feature type="domain" description="UspA" evidence="2">
    <location>
        <begin position="5"/>
        <end position="139"/>
    </location>
</feature>
<name>A0AAU9CW00_9BACT</name>
<dbReference type="InterPro" id="IPR006015">
    <property type="entry name" value="Universal_stress_UspA"/>
</dbReference>